<dbReference type="KEGG" id="sap:Sulac_0954"/>
<accession>G8TSS9</accession>
<dbReference type="SUPFAM" id="SSF51445">
    <property type="entry name" value="(Trans)glycosidases"/>
    <property type="match status" value="1"/>
</dbReference>
<dbReference type="InterPro" id="IPR017853">
    <property type="entry name" value="GH"/>
</dbReference>
<gene>
    <name evidence="1" type="ordered locus">Sulac_0954</name>
</gene>
<dbReference type="AlphaFoldDB" id="G8TSS9"/>
<protein>
    <recommendedName>
        <fullName evidence="3">GTA TIM-barrel-like domain-containing protein</fullName>
    </recommendedName>
</protein>
<dbReference type="EMBL" id="CP003179">
    <property type="protein sequence ID" value="AEW04456.1"/>
    <property type="molecule type" value="Genomic_DNA"/>
</dbReference>
<reference evidence="1 2" key="2">
    <citation type="journal article" date="2012" name="Stand. Genomic Sci.">
        <title>Complete genome sequence of the moderately thermophilic mineral-sulfide-oxidizing firmicute Sulfobacillus acidophilus type strain (NAL(T)).</title>
        <authorList>
            <person name="Anderson I."/>
            <person name="Chertkov O."/>
            <person name="Chen A."/>
            <person name="Saunders E."/>
            <person name="Lapidus A."/>
            <person name="Nolan M."/>
            <person name="Lucas S."/>
            <person name="Hammon N."/>
            <person name="Deshpande S."/>
            <person name="Cheng J.F."/>
            <person name="Han C."/>
            <person name="Tapia R."/>
            <person name="Goodwin L.A."/>
            <person name="Pitluck S."/>
            <person name="Liolios K."/>
            <person name="Pagani I."/>
            <person name="Ivanova N."/>
            <person name="Mikhailova N."/>
            <person name="Pati A."/>
            <person name="Palaniappan K."/>
            <person name="Land M."/>
            <person name="Pan C."/>
            <person name="Rohde M."/>
            <person name="Pukall R."/>
            <person name="Goker M."/>
            <person name="Detter J.C."/>
            <person name="Woyke T."/>
            <person name="Bristow J."/>
            <person name="Eisen J.A."/>
            <person name="Markowitz V."/>
            <person name="Hugenholtz P."/>
            <person name="Kyrpides N.C."/>
            <person name="Klenk H.P."/>
            <person name="Mavromatis K."/>
        </authorList>
    </citation>
    <scope>NUCLEOTIDE SEQUENCE [LARGE SCALE GENOMIC DNA]</scope>
    <source>
        <strain evidence="2">ATCC 700253 / DSM 10332 / NAL</strain>
    </source>
</reference>
<dbReference type="CDD" id="cd19608">
    <property type="entry name" value="GH113_mannanase-like"/>
    <property type="match status" value="1"/>
</dbReference>
<dbReference type="InterPro" id="IPR055151">
    <property type="entry name" value="GH113"/>
</dbReference>
<dbReference type="Gene3D" id="3.20.20.80">
    <property type="entry name" value="Glycosidases"/>
    <property type="match status" value="1"/>
</dbReference>
<keyword evidence="2" id="KW-1185">Reference proteome</keyword>
<evidence type="ECO:0000313" key="2">
    <source>
        <dbReference type="Proteomes" id="UP000005439"/>
    </source>
</evidence>
<evidence type="ECO:0000313" key="1">
    <source>
        <dbReference type="EMBL" id="AEW04456.1"/>
    </source>
</evidence>
<dbReference type="Proteomes" id="UP000005439">
    <property type="component" value="Chromosome"/>
</dbReference>
<organism evidence="1 2">
    <name type="scientific">Sulfobacillus acidophilus (strain ATCC 700253 / DSM 10332 / NAL)</name>
    <dbReference type="NCBI Taxonomy" id="679936"/>
    <lineage>
        <taxon>Bacteria</taxon>
        <taxon>Bacillati</taxon>
        <taxon>Bacillota</taxon>
        <taxon>Clostridia</taxon>
        <taxon>Eubacteriales</taxon>
        <taxon>Clostridiales Family XVII. Incertae Sedis</taxon>
        <taxon>Sulfobacillus</taxon>
    </lineage>
</organism>
<evidence type="ECO:0008006" key="3">
    <source>
        <dbReference type="Google" id="ProtNLM"/>
    </source>
</evidence>
<dbReference type="STRING" id="679936.Sulac_0954"/>
<dbReference type="HOGENOM" id="CLU_074032_0_0_9"/>
<name>G8TSS9_SULAD</name>
<dbReference type="PROSITE" id="PS51257">
    <property type="entry name" value="PROKAR_LIPOPROTEIN"/>
    <property type="match status" value="1"/>
</dbReference>
<dbReference type="Pfam" id="PF22612">
    <property type="entry name" value="GH113"/>
    <property type="match status" value="1"/>
</dbReference>
<sequence>MSIRLKSRWLVMCSIGCLVTGCQSTSLPPLSAKIHGMTEAGYQPDVFNSPVMTQSLKEMRRDGINWLSIQVAWFQRTNQSVNLFPSPQKTPTDASVSHLIRLAHQMGFRVFLDPFVNSLQGNGWQANFDPRSVPAWFHSFDQYLHHYAVLAQQDHVDLFAIGDEMDSLDAVPAYRPYWLQAIHTVRQVYRGPITYGADFVHYQSVTFWSALDQVGLDAYFPLSQSPNPSLASLETAWNHIADHIQQWRVADHLENKPFVITELGYCSETGAAANPGAWYPNLPVDLGIQVKLYQATLATIARRPWNRGIFWFWWANPSNPDWQGGPRDNGYTPRGKPAEGVLRRAFTGH</sequence>
<proteinExistence type="predicted"/>
<dbReference type="PATRIC" id="fig|679936.5.peg.1009"/>
<reference evidence="2" key="1">
    <citation type="submission" date="2011-12" db="EMBL/GenBank/DDBJ databases">
        <title>The complete genome of chromosome of Sulfobacillus acidophilus DSM 10332.</title>
        <authorList>
            <person name="Lucas S."/>
            <person name="Han J."/>
            <person name="Lapidus A."/>
            <person name="Bruce D."/>
            <person name="Goodwin L."/>
            <person name="Pitluck S."/>
            <person name="Peters L."/>
            <person name="Kyrpides N."/>
            <person name="Mavromatis K."/>
            <person name="Ivanova N."/>
            <person name="Mikhailova N."/>
            <person name="Chertkov O."/>
            <person name="Saunders E."/>
            <person name="Detter J.C."/>
            <person name="Tapia R."/>
            <person name="Han C."/>
            <person name="Land M."/>
            <person name="Hauser L."/>
            <person name="Markowitz V."/>
            <person name="Cheng J.-F."/>
            <person name="Hugenholtz P."/>
            <person name="Woyke T."/>
            <person name="Wu D."/>
            <person name="Pukall R."/>
            <person name="Gehrich-Schroeter G."/>
            <person name="Schneider S."/>
            <person name="Klenk H.-P."/>
            <person name="Eisen J.A."/>
        </authorList>
    </citation>
    <scope>NUCLEOTIDE SEQUENCE [LARGE SCALE GENOMIC DNA]</scope>
    <source>
        <strain evidence="2">ATCC 700253 / DSM 10332 / NAL</strain>
    </source>
</reference>